<organism evidence="4">
    <name type="scientific">Leptosphaeria maculans (strain JN3 / isolate v23.1.3 / race Av1-4-5-6-7-8)</name>
    <name type="common">Blackleg fungus</name>
    <name type="synonym">Phoma lingam</name>
    <dbReference type="NCBI Taxonomy" id="985895"/>
    <lineage>
        <taxon>Eukaryota</taxon>
        <taxon>Fungi</taxon>
        <taxon>Dikarya</taxon>
        <taxon>Ascomycota</taxon>
        <taxon>Pezizomycotina</taxon>
        <taxon>Dothideomycetes</taxon>
        <taxon>Pleosporomycetidae</taxon>
        <taxon>Pleosporales</taxon>
        <taxon>Pleosporineae</taxon>
        <taxon>Leptosphaeriaceae</taxon>
        <taxon>Plenodomus</taxon>
        <taxon>Plenodomus lingam/Leptosphaeria maculans species complex</taxon>
    </lineage>
</organism>
<gene>
    <name evidence="3" type="ORF">LEMA_P012900.1</name>
</gene>
<dbReference type="Gene3D" id="3.40.50.10540">
    <property type="entry name" value="Crotonobetainyl-coa:carnitine coa-transferase, domain 1"/>
    <property type="match status" value="1"/>
</dbReference>
<evidence type="ECO:0000256" key="1">
    <source>
        <dbReference type="ARBA" id="ARBA00008383"/>
    </source>
</evidence>
<sequence length="398" mass="43103">MPDYHPPPLSGLRVLEFAGLAPGPFAGLLLADYGASVLRLDRATISPQPTADQLTRRKTSIRVNIKSAAGVALVQRLAREADVLIDPFRPGVLEKAGLDPVTVLRRINPRLIVARMTGFRRDGKYKDMAGHDINYIAVSGVLSLFGRQGERPYAPGNVVGDFAGGGAMCFIAILLALLARERSGRGQVVEANMVDGSAMLATMPRLGGKTPVWSAERGTNLLDGGAPFYDTYETKDGNFMAVGAIEPQFYAALLQGLSLTPSDLPGDRNNKSDWPALKTFFASVFKTKTRAEWEHIFDGTDACCTPVLTQRDLEARGFDQRPAVTLRETPGLAITEGDDDRSAAEGQGIGWEGSGWVEKGLVPGEGGEETIERWMGWTKGRHYEEVDGGLGWKDRSKL</sequence>
<accession>E5AC49</accession>
<dbReference type="InterPro" id="IPR023606">
    <property type="entry name" value="CoA-Trfase_III_dom_1_sf"/>
</dbReference>
<dbReference type="InterPro" id="IPR044855">
    <property type="entry name" value="CoA-Trfase_III_dom3_sf"/>
</dbReference>
<dbReference type="EMBL" id="FP929138">
    <property type="protein sequence ID" value="CBY00160.1"/>
    <property type="molecule type" value="Genomic_DNA"/>
</dbReference>
<name>E5AC49_LEPMJ</name>
<dbReference type="OrthoDB" id="16747at2759"/>
<evidence type="ECO:0000313" key="4">
    <source>
        <dbReference type="Proteomes" id="UP000002668"/>
    </source>
</evidence>
<dbReference type="GO" id="GO:0003824">
    <property type="term" value="F:catalytic activity"/>
    <property type="evidence" value="ECO:0007669"/>
    <property type="project" value="InterPro"/>
</dbReference>
<feature type="region of interest" description="Disordered" evidence="2">
    <location>
        <begin position="333"/>
        <end position="364"/>
    </location>
</feature>
<dbReference type="OMA" id="VVIDPFR"/>
<dbReference type="InParanoid" id="E5AC49"/>
<dbReference type="AlphaFoldDB" id="E5AC49"/>
<proteinExistence type="inferred from homology"/>
<reference evidence="4" key="1">
    <citation type="journal article" date="2011" name="Nat. Commun.">
        <title>Effector diversification within compartments of the Leptosphaeria maculans genome affected by Repeat-Induced Point mutations.</title>
        <authorList>
            <person name="Rouxel T."/>
            <person name="Grandaubert J."/>
            <person name="Hane J.K."/>
            <person name="Hoede C."/>
            <person name="van de Wouw A.P."/>
            <person name="Couloux A."/>
            <person name="Dominguez V."/>
            <person name="Anthouard V."/>
            <person name="Bally P."/>
            <person name="Bourras S."/>
            <person name="Cozijnsen A.J."/>
            <person name="Ciuffetti L.M."/>
            <person name="Degrave A."/>
            <person name="Dilmaghani A."/>
            <person name="Duret L."/>
            <person name="Fudal I."/>
            <person name="Goodwin S.B."/>
            <person name="Gout L."/>
            <person name="Glaser N."/>
            <person name="Linglin J."/>
            <person name="Kema G.H.J."/>
            <person name="Lapalu N."/>
            <person name="Lawrence C.B."/>
            <person name="May K."/>
            <person name="Meyer M."/>
            <person name="Ollivier B."/>
            <person name="Poulain J."/>
            <person name="Schoch C.L."/>
            <person name="Simon A."/>
            <person name="Spatafora J.W."/>
            <person name="Stachowiak A."/>
            <person name="Turgeon B.G."/>
            <person name="Tyler B.M."/>
            <person name="Vincent D."/>
            <person name="Weissenbach J."/>
            <person name="Amselem J."/>
            <person name="Quesneville H."/>
            <person name="Oliver R.P."/>
            <person name="Wincker P."/>
            <person name="Balesdent M.-H."/>
            <person name="Howlett B.J."/>
        </authorList>
    </citation>
    <scope>NUCLEOTIDE SEQUENCE [LARGE SCALE GENOMIC DNA]</scope>
    <source>
        <strain evidence="4">JN3 / isolate v23.1.3 / race Av1-4-5-6-7-8</strain>
    </source>
</reference>
<protein>
    <submittedName>
        <fullName evidence="3">Similar to alpha-methylacyl-CoA racemase</fullName>
    </submittedName>
</protein>
<evidence type="ECO:0000313" key="3">
    <source>
        <dbReference type="EMBL" id="CBY00160.1"/>
    </source>
</evidence>
<dbReference type="PANTHER" id="PTHR48228:SF5">
    <property type="entry name" value="ALPHA-METHYLACYL-COA RACEMASE"/>
    <property type="match status" value="1"/>
</dbReference>
<keyword evidence="4" id="KW-1185">Reference proteome</keyword>
<dbReference type="SUPFAM" id="SSF89796">
    <property type="entry name" value="CoA-transferase family III (CaiB/BaiF)"/>
    <property type="match status" value="1"/>
</dbReference>
<dbReference type="HOGENOM" id="CLU_033975_5_0_1"/>
<dbReference type="Gene3D" id="3.30.1540.10">
    <property type="entry name" value="formyl-coa transferase, domain 3"/>
    <property type="match status" value="1"/>
</dbReference>
<dbReference type="STRING" id="985895.E5AC49"/>
<comment type="similarity">
    <text evidence="1">Belongs to the CoA-transferase III family.</text>
</comment>
<dbReference type="eggNOG" id="KOG3957">
    <property type="taxonomic scope" value="Eukaryota"/>
</dbReference>
<dbReference type="InterPro" id="IPR050509">
    <property type="entry name" value="CoA-transferase_III"/>
</dbReference>
<dbReference type="GeneID" id="13292194"/>
<dbReference type="Pfam" id="PF02515">
    <property type="entry name" value="CoA_transf_3"/>
    <property type="match status" value="1"/>
</dbReference>
<dbReference type="VEuPathDB" id="FungiDB:LEMA_P012900.1"/>
<dbReference type="Proteomes" id="UP000002668">
    <property type="component" value="Genome"/>
</dbReference>
<dbReference type="PANTHER" id="PTHR48228">
    <property type="entry name" value="SUCCINYL-COA--D-CITRAMALATE COA-TRANSFERASE"/>
    <property type="match status" value="1"/>
</dbReference>
<evidence type="ECO:0000256" key="2">
    <source>
        <dbReference type="SAM" id="MobiDB-lite"/>
    </source>
</evidence>
<dbReference type="InterPro" id="IPR003673">
    <property type="entry name" value="CoA-Trfase_fam_III"/>
</dbReference>